<protein>
    <submittedName>
        <fullName evidence="1">Uncharacterized protein</fullName>
    </submittedName>
</protein>
<organism evidence="1 2">
    <name type="scientific">Hyalomma asiaticum</name>
    <name type="common">Tick</name>
    <dbReference type="NCBI Taxonomy" id="266040"/>
    <lineage>
        <taxon>Eukaryota</taxon>
        <taxon>Metazoa</taxon>
        <taxon>Ecdysozoa</taxon>
        <taxon>Arthropoda</taxon>
        <taxon>Chelicerata</taxon>
        <taxon>Arachnida</taxon>
        <taxon>Acari</taxon>
        <taxon>Parasitiformes</taxon>
        <taxon>Ixodida</taxon>
        <taxon>Ixodoidea</taxon>
        <taxon>Ixodidae</taxon>
        <taxon>Hyalomminae</taxon>
        <taxon>Hyalomma</taxon>
    </lineage>
</organism>
<evidence type="ECO:0000313" key="2">
    <source>
        <dbReference type="Proteomes" id="UP000821845"/>
    </source>
</evidence>
<name>A0ACB7S013_HYAAI</name>
<accession>A0ACB7S013</accession>
<reference evidence="1" key="1">
    <citation type="submission" date="2020-05" db="EMBL/GenBank/DDBJ databases">
        <title>Large-scale comparative analyses of tick genomes elucidate their genetic diversity and vector capacities.</title>
        <authorList>
            <person name="Jia N."/>
            <person name="Wang J."/>
            <person name="Shi W."/>
            <person name="Du L."/>
            <person name="Sun Y."/>
            <person name="Zhan W."/>
            <person name="Jiang J."/>
            <person name="Wang Q."/>
            <person name="Zhang B."/>
            <person name="Ji P."/>
            <person name="Sakyi L.B."/>
            <person name="Cui X."/>
            <person name="Yuan T."/>
            <person name="Jiang B."/>
            <person name="Yang W."/>
            <person name="Lam T.T.-Y."/>
            <person name="Chang Q."/>
            <person name="Ding S."/>
            <person name="Wang X."/>
            <person name="Zhu J."/>
            <person name="Ruan X."/>
            <person name="Zhao L."/>
            <person name="Wei J."/>
            <person name="Que T."/>
            <person name="Du C."/>
            <person name="Cheng J."/>
            <person name="Dai P."/>
            <person name="Han X."/>
            <person name="Huang E."/>
            <person name="Gao Y."/>
            <person name="Liu J."/>
            <person name="Shao H."/>
            <person name="Ye R."/>
            <person name="Li L."/>
            <person name="Wei W."/>
            <person name="Wang X."/>
            <person name="Wang C."/>
            <person name="Yang T."/>
            <person name="Huo Q."/>
            <person name="Li W."/>
            <person name="Guo W."/>
            <person name="Chen H."/>
            <person name="Zhou L."/>
            <person name="Ni X."/>
            <person name="Tian J."/>
            <person name="Zhou Y."/>
            <person name="Sheng Y."/>
            <person name="Liu T."/>
            <person name="Pan Y."/>
            <person name="Xia L."/>
            <person name="Li J."/>
            <person name="Zhao F."/>
            <person name="Cao W."/>
        </authorList>
    </citation>
    <scope>NUCLEOTIDE SEQUENCE</scope>
    <source>
        <strain evidence="1">Hyas-2018</strain>
    </source>
</reference>
<evidence type="ECO:0000313" key="1">
    <source>
        <dbReference type="EMBL" id="KAH6927049.1"/>
    </source>
</evidence>
<dbReference type="Proteomes" id="UP000821845">
    <property type="component" value="Chromosome 7"/>
</dbReference>
<dbReference type="EMBL" id="CM023487">
    <property type="protein sequence ID" value="KAH6927049.1"/>
    <property type="molecule type" value="Genomic_DNA"/>
</dbReference>
<sequence>MTALKELLVKGHRCLVIDPQEQQVKIRLHWLLHGVAVEDVRTALAAFGKSPTTGPSVPTEDPWGPAINITESPTTGPSVPTEDPWGPAINITERAQSSAVDKLISGEIRQLSHMRRSTFYTGSTPALAEPWTNVRKDWGDRKSTLLFQAHTGSLNTQLRRHEMFDADMPCQLRGVLEEPANHIMKDFPRLPTESRTTLTLWPSFWLSPMTLNQVLAEPIK</sequence>
<proteinExistence type="predicted"/>
<comment type="caution">
    <text evidence="1">The sequence shown here is derived from an EMBL/GenBank/DDBJ whole genome shotgun (WGS) entry which is preliminary data.</text>
</comment>
<gene>
    <name evidence="1" type="ORF">HPB50_025896</name>
</gene>
<keyword evidence="2" id="KW-1185">Reference proteome</keyword>